<organism evidence="2 3">
    <name type="scientific">Methylovulum psychrotolerans</name>
    <dbReference type="NCBI Taxonomy" id="1704499"/>
    <lineage>
        <taxon>Bacteria</taxon>
        <taxon>Pseudomonadati</taxon>
        <taxon>Pseudomonadota</taxon>
        <taxon>Gammaproteobacteria</taxon>
        <taxon>Methylococcales</taxon>
        <taxon>Methylococcaceae</taxon>
        <taxon>Methylovulum</taxon>
    </lineage>
</organism>
<dbReference type="Gene3D" id="2.40.10.220">
    <property type="entry name" value="predicted glycosyltransferase like domains"/>
    <property type="match status" value="1"/>
</dbReference>
<dbReference type="AlphaFoldDB" id="A0A1Z4BYY7"/>
<dbReference type="Pfam" id="PF07238">
    <property type="entry name" value="PilZ"/>
    <property type="match status" value="1"/>
</dbReference>
<accession>A0A1Z4BYY7</accession>
<dbReference type="OrthoDB" id="5571196at2"/>
<dbReference type="InterPro" id="IPR009875">
    <property type="entry name" value="PilZ_domain"/>
</dbReference>
<evidence type="ECO:0000313" key="2">
    <source>
        <dbReference type="EMBL" id="ASF46471.1"/>
    </source>
</evidence>
<dbReference type="KEGG" id="mpsy:CEK71_10520"/>
<dbReference type="EMBL" id="CP022129">
    <property type="protein sequence ID" value="ASF46471.1"/>
    <property type="molecule type" value="Genomic_DNA"/>
</dbReference>
<gene>
    <name evidence="2" type="ORF">CEK71_10520</name>
</gene>
<dbReference type="SUPFAM" id="SSF141371">
    <property type="entry name" value="PilZ domain-like"/>
    <property type="match status" value="1"/>
</dbReference>
<evidence type="ECO:0000259" key="1">
    <source>
        <dbReference type="Pfam" id="PF07238"/>
    </source>
</evidence>
<dbReference type="RefSeq" id="WP_088619343.1">
    <property type="nucleotide sequence ID" value="NZ_CP022129.1"/>
</dbReference>
<sequence length="247" mass="27955">MDTKLKQRAYRKTTNIEGWVYFGGKMREITVKNLSISGALAILTPEVLRFNDDHQQTLKSLSLSKRLDFFLSPLQLSGVGKIVRVAVNQQGQVAFAMAFQDLNHSSDEPCFNRKNYRAEIAIPGQLFLDGYCLDFMTVNMSVDGLMIRLPIAFGFEEGMAVTFKFPHAKLKGKAQVVWTMDNGTETLIGLQHIKPDKQIVVARKPVELSDIHLNQADLPRGDTRPPSMFCGKNWTDRLVVPQKVRQW</sequence>
<feature type="domain" description="PilZ" evidence="1">
    <location>
        <begin position="112"/>
        <end position="195"/>
    </location>
</feature>
<dbReference type="Proteomes" id="UP000197019">
    <property type="component" value="Chromosome"/>
</dbReference>
<keyword evidence="3" id="KW-1185">Reference proteome</keyword>
<evidence type="ECO:0000313" key="3">
    <source>
        <dbReference type="Proteomes" id="UP000197019"/>
    </source>
</evidence>
<name>A0A1Z4BYY7_9GAMM</name>
<proteinExistence type="predicted"/>
<reference evidence="2 3" key="1">
    <citation type="submission" date="2017-06" db="EMBL/GenBank/DDBJ databases">
        <title>Genome Sequencing of the methanotroph Methylovulum psychrotolerants str. HV10-M2 isolated from a high-altitude environment.</title>
        <authorList>
            <person name="Mateos-Rivera A."/>
        </authorList>
    </citation>
    <scope>NUCLEOTIDE SEQUENCE [LARGE SCALE GENOMIC DNA]</scope>
    <source>
        <strain evidence="2 3">HV10_M2</strain>
    </source>
</reference>
<dbReference type="GO" id="GO:0035438">
    <property type="term" value="F:cyclic-di-GMP binding"/>
    <property type="evidence" value="ECO:0007669"/>
    <property type="project" value="InterPro"/>
</dbReference>
<protein>
    <recommendedName>
        <fullName evidence="1">PilZ domain-containing protein</fullName>
    </recommendedName>
</protein>